<dbReference type="PROSITE" id="PS00070">
    <property type="entry name" value="ALDEHYDE_DEHYDR_CYS"/>
    <property type="match status" value="1"/>
</dbReference>
<dbReference type="FunFam" id="3.40.309.10:FF:000012">
    <property type="entry name" value="Betaine aldehyde dehydrogenase"/>
    <property type="match status" value="1"/>
</dbReference>
<dbReference type="CDD" id="cd07112">
    <property type="entry name" value="ALDH_GABALDH-PuuC"/>
    <property type="match status" value="1"/>
</dbReference>
<feature type="active site" evidence="3">
    <location>
        <position position="271"/>
    </location>
</feature>
<dbReference type="eggNOG" id="COG1012">
    <property type="taxonomic scope" value="Bacteria"/>
</dbReference>
<dbReference type="InterPro" id="IPR016163">
    <property type="entry name" value="Ald_DH_C"/>
</dbReference>
<dbReference type="Proteomes" id="UP000007460">
    <property type="component" value="Chromosome"/>
</dbReference>
<dbReference type="Gene3D" id="3.40.605.10">
    <property type="entry name" value="Aldehyde Dehydrogenase, Chain A, domain 1"/>
    <property type="match status" value="1"/>
</dbReference>
<evidence type="ECO:0000256" key="1">
    <source>
        <dbReference type="ARBA" id="ARBA00009986"/>
    </source>
</evidence>
<dbReference type="GO" id="GO:0004030">
    <property type="term" value="F:aldehyde dehydrogenase [NAD(P)+] activity"/>
    <property type="evidence" value="ECO:0007669"/>
    <property type="project" value="UniProtKB-ARBA"/>
</dbReference>
<dbReference type="Gene3D" id="3.40.309.10">
    <property type="entry name" value="Aldehyde Dehydrogenase, Chain A, domain 2"/>
    <property type="match status" value="1"/>
</dbReference>
<gene>
    <name evidence="6" type="ordered locus">SAR116_0312</name>
</gene>
<dbReference type="PANTHER" id="PTHR11699">
    <property type="entry name" value="ALDEHYDE DEHYDROGENASE-RELATED"/>
    <property type="match status" value="1"/>
</dbReference>
<evidence type="ECO:0000256" key="3">
    <source>
        <dbReference type="PROSITE-ProRule" id="PRU10007"/>
    </source>
</evidence>
<dbReference type="InterPro" id="IPR016161">
    <property type="entry name" value="Ald_DH/histidinol_DH"/>
</dbReference>
<dbReference type="AlphaFoldDB" id="D5BQ57"/>
<name>D5BQ57_PUNMI</name>
<dbReference type="KEGG" id="apb:SAR116_0312"/>
<organism evidence="6 7">
    <name type="scientific">Puniceispirillum marinum (strain IMCC1322)</name>
    <dbReference type="NCBI Taxonomy" id="488538"/>
    <lineage>
        <taxon>Bacteria</taxon>
        <taxon>Pseudomonadati</taxon>
        <taxon>Pseudomonadota</taxon>
        <taxon>Alphaproteobacteria</taxon>
        <taxon>Candidatus Puniceispirillales</taxon>
        <taxon>Candidatus Puniceispirillaceae</taxon>
        <taxon>Candidatus Puniceispirillum</taxon>
    </lineage>
</organism>
<evidence type="ECO:0000256" key="4">
    <source>
        <dbReference type="RuleBase" id="RU003345"/>
    </source>
</evidence>
<keyword evidence="7" id="KW-1185">Reference proteome</keyword>
<reference evidence="6 7" key="1">
    <citation type="journal article" date="2010" name="J. Bacteriol.">
        <title>Complete genome sequence of "Candidatus Puniceispirillum marinum" IMCC1322, a representative of the SAR116 clade in the Alphaproteobacteria.</title>
        <authorList>
            <person name="Oh H.M."/>
            <person name="Kwon K.K."/>
            <person name="Kang I."/>
            <person name="Kang S.G."/>
            <person name="Lee J.H."/>
            <person name="Kim S.J."/>
            <person name="Cho J.C."/>
        </authorList>
    </citation>
    <scope>NUCLEOTIDE SEQUENCE [LARGE SCALE GENOMIC DNA]</scope>
    <source>
        <strain evidence="6 7">IMCC1322</strain>
    </source>
</reference>
<dbReference type="InterPro" id="IPR029510">
    <property type="entry name" value="Ald_DH_CS_GLU"/>
</dbReference>
<dbReference type="HOGENOM" id="CLU_005391_0_2_5"/>
<sequence>MSLMSNLLNKHEIQAIAEQVNFPNTAFINGKFGAAKSGKTFATINPATGETLTQIAACDADDVDLAVAKGRKAFNSGSWSKMHPTDRKNTMIKLAKLLTRHRNELAVLESLESGKPIKDCLEIDVPETIQCLLWHAEAADKIYDQISPSGDVALGMIVREPAGVVACVLPWNFPLMMLAWKMGPALASGNSVIVKPAELTSMTALKVAELAEEAGIPEGVFQVIPGLGETAGQAIGRHPDINVISFTGSTEIGRRFLEYSAQSNLKRVTLECGGKNPAVVLQDAKQLDDIARHVVQAAFWNMGQNCTANSRLIVHKNIHDALVERIIDRTADWRTGDPLDPSNALGAIVSQEQFDKVNGFIDGAKKQGARQLTKEPAKSNGRGLFITPTIFGDVKPDMEIAVDEVFGPVMAVIPVGSDQEAITLANQTEYGLQASLFTSDVGRAHFYSRQLQAGTVSVNCYSEGDITTPFGGYKQSGFGGKDNSLMAHDQYVQTKTIWIDLSEDHIEEDIG</sequence>
<protein>
    <recommendedName>
        <fullName evidence="5">Aldehyde dehydrogenase domain-containing protein</fullName>
    </recommendedName>
</protein>
<evidence type="ECO:0000313" key="6">
    <source>
        <dbReference type="EMBL" id="ADE38555.1"/>
    </source>
</evidence>
<dbReference type="PROSITE" id="PS00687">
    <property type="entry name" value="ALDEHYDE_DEHYDR_GLU"/>
    <property type="match status" value="1"/>
</dbReference>
<evidence type="ECO:0000256" key="2">
    <source>
        <dbReference type="ARBA" id="ARBA00023002"/>
    </source>
</evidence>
<feature type="domain" description="Aldehyde dehydrogenase" evidence="5">
    <location>
        <begin position="36"/>
        <end position="497"/>
    </location>
</feature>
<dbReference type="InterPro" id="IPR015590">
    <property type="entry name" value="Aldehyde_DH_dom"/>
</dbReference>
<dbReference type="SUPFAM" id="SSF53720">
    <property type="entry name" value="ALDH-like"/>
    <property type="match status" value="1"/>
</dbReference>
<accession>D5BQ57</accession>
<dbReference type="EMBL" id="CP001751">
    <property type="protein sequence ID" value="ADE38555.1"/>
    <property type="molecule type" value="Genomic_DNA"/>
</dbReference>
<proteinExistence type="inferred from homology"/>
<dbReference type="STRING" id="488538.SAR116_0312"/>
<comment type="similarity">
    <text evidence="1 4">Belongs to the aldehyde dehydrogenase family.</text>
</comment>
<keyword evidence="2 4" id="KW-0560">Oxidoreductase</keyword>
<dbReference type="InterPro" id="IPR016162">
    <property type="entry name" value="Ald_DH_N"/>
</dbReference>
<evidence type="ECO:0000313" key="7">
    <source>
        <dbReference type="Proteomes" id="UP000007460"/>
    </source>
</evidence>
<dbReference type="FunFam" id="3.40.605.10:FF:000001">
    <property type="entry name" value="Aldehyde dehydrogenase 1"/>
    <property type="match status" value="1"/>
</dbReference>
<evidence type="ECO:0000259" key="5">
    <source>
        <dbReference type="Pfam" id="PF00171"/>
    </source>
</evidence>
<dbReference type="InterPro" id="IPR016160">
    <property type="entry name" value="Ald_DH_CS_CYS"/>
</dbReference>
<dbReference type="Pfam" id="PF00171">
    <property type="entry name" value="Aldedh"/>
    <property type="match status" value="1"/>
</dbReference>